<reference evidence="1 2" key="2">
    <citation type="submission" date="2015-07" db="EMBL/GenBank/DDBJ databases">
        <title>The genome sequence of Plasmodium falciparum IGH-CR14.</title>
        <authorList>
            <consortium name="The Broad Institute Genome Sequencing Platform"/>
            <person name="Volkman S.K."/>
            <person name="Neafsey D.E."/>
            <person name="Dash A.P."/>
            <person name="Chitnis C.E."/>
            <person name="Hartl D.L."/>
            <person name="Young S.K."/>
            <person name="Kodira C.D."/>
            <person name="Zeng Q."/>
            <person name="Koehrsen M."/>
            <person name="Godfrey P."/>
            <person name="Alvarado L."/>
            <person name="Berlin A."/>
            <person name="Borenstein D."/>
            <person name="Chen Z."/>
            <person name="Engels R."/>
            <person name="Freedman E."/>
            <person name="Gellesch M."/>
            <person name="Goldberg J."/>
            <person name="Griggs A."/>
            <person name="Gujja S."/>
            <person name="Heiman D."/>
            <person name="Hepburn T."/>
            <person name="Howarth C."/>
            <person name="Jen D."/>
            <person name="Larson L."/>
            <person name="Lewis B."/>
            <person name="Mehta T."/>
            <person name="Park D."/>
            <person name="Pearson M."/>
            <person name="Roberts A."/>
            <person name="Saif S."/>
            <person name="Shea T."/>
            <person name="Shenoy N."/>
            <person name="Sisk P."/>
            <person name="Stolte C."/>
            <person name="Sykes S."/>
            <person name="Walk T."/>
            <person name="White J."/>
            <person name="Yandava C."/>
            <person name="Wirth D.F."/>
            <person name="Nusbaum C."/>
            <person name="Birren B."/>
        </authorList>
    </citation>
    <scope>NUCLEOTIDE SEQUENCE [LARGE SCALE GENOMIC DNA]</scope>
    <source>
        <strain evidence="1 2">IGH-CR14</strain>
    </source>
</reference>
<dbReference type="Proteomes" id="UP000054562">
    <property type="component" value="Apicoplast Pltd"/>
</dbReference>
<geneLocation type="apicoplast" evidence="1"/>
<name>A0A0P6Q9Z9_PLAFA</name>
<reference evidence="2" key="1">
    <citation type="submission" date="2015-07" db="EMBL/GenBank/DDBJ databases">
        <title>Annotation of Plasmodium falciparum IGH-CR14.</title>
        <authorList>
            <consortium name="The Broad Institute Genome Sequencing Platform"/>
            <person name="Volkman S.K."/>
            <person name="Neafsey D.E."/>
            <person name="Dash A.P."/>
            <person name="Chitnis C.E."/>
            <person name="Hartl D.L."/>
            <person name="Young S.K."/>
            <person name="Zeng Q."/>
            <person name="Koehrsen M."/>
            <person name="Alvarado L."/>
            <person name="Berlin A."/>
            <person name="Borenstein D."/>
            <person name="Chapman S.B."/>
            <person name="Chen Z."/>
            <person name="Engels R."/>
            <person name="Freedman E."/>
            <person name="Gellesch M."/>
            <person name="Goldberg J."/>
            <person name="Griggs A."/>
            <person name="Gujja S."/>
            <person name="Heilman E.R."/>
            <person name="Heiman D.I."/>
            <person name="Howarth C."/>
            <person name="Jen D."/>
            <person name="Larson L."/>
            <person name="Mehta T."/>
            <person name="Neiman D."/>
            <person name="Park D."/>
            <person name="Pearson M."/>
            <person name="Roberts A."/>
            <person name="Saif S."/>
            <person name="Shea T."/>
            <person name="Shenoy N."/>
            <person name="Sisk P."/>
            <person name="Stolte C."/>
            <person name="Sykes S."/>
            <person name="Walk T."/>
            <person name="White J."/>
            <person name="Yandava C."/>
            <person name="Haas B."/>
            <person name="Henn M.R."/>
            <person name="Nusbaum C."/>
            <person name="Birren B."/>
        </authorList>
    </citation>
    <scope>NUCLEOTIDE SEQUENCE [LARGE SCALE GENOMIC DNA]</scope>
    <source>
        <strain evidence="2">IGH-CR14</strain>
    </source>
</reference>
<accession>A0A0P6Q9Z9</accession>
<organism evidence="1 2">
    <name type="scientific">Plasmodium falciparum IGH-CR14</name>
    <dbReference type="NCBI Taxonomy" id="580059"/>
    <lineage>
        <taxon>Eukaryota</taxon>
        <taxon>Sar</taxon>
        <taxon>Alveolata</taxon>
        <taxon>Apicomplexa</taxon>
        <taxon>Aconoidasida</taxon>
        <taxon>Haemosporida</taxon>
        <taxon>Plasmodiidae</taxon>
        <taxon>Plasmodium</taxon>
        <taxon>Plasmodium (Laverania)</taxon>
    </lineage>
</organism>
<proteinExistence type="predicted"/>
<protein>
    <submittedName>
        <fullName evidence="1">Rpl23</fullName>
    </submittedName>
</protein>
<evidence type="ECO:0000313" key="1">
    <source>
        <dbReference type="EMBL" id="KNZ35494.1"/>
    </source>
</evidence>
<evidence type="ECO:0000313" key="2">
    <source>
        <dbReference type="Proteomes" id="UP000054562"/>
    </source>
</evidence>
<keyword evidence="1" id="KW-0933">Apicoplast</keyword>
<gene>
    <name evidence="1" type="ORF">PFMG_06124</name>
</gene>
<dbReference type="AlphaFoldDB" id="A0A0P6Q9Z9"/>
<dbReference type="EMBL" id="KQ257878">
    <property type="protein sequence ID" value="KNZ35494.1"/>
    <property type="molecule type" value="Genomic_DNA"/>
</dbReference>
<keyword evidence="1" id="KW-0934">Plastid</keyword>
<sequence length="75" mass="9333">MKEVILNFYLYNILFYKINVLNKFCIIYSIKYFTKLDIKYIIKNIFKIKLINYNNIKINNINKKNCLKKYYITFK</sequence>
<dbReference type="OrthoDB" id="372952at2759"/>